<comment type="similarity">
    <text evidence="11 12">Belongs to the TonB-dependent receptor family.</text>
</comment>
<reference evidence="16 17" key="1">
    <citation type="submission" date="2013-03" db="EMBL/GenBank/DDBJ databases">
        <authorList>
            <person name="Le V."/>
        </authorList>
    </citation>
    <scope>NUCLEOTIDE SEQUENCE [LARGE SCALE GENOMIC DNA]</scope>
    <source>
        <strain evidence="16 17">BiD32</strain>
    </source>
</reference>
<dbReference type="InterPro" id="IPR011662">
    <property type="entry name" value="Secretin/TonB_short_N"/>
</dbReference>
<feature type="domain" description="Secretin/TonB short N-terminal" evidence="15">
    <location>
        <begin position="50"/>
        <end position="100"/>
    </location>
</feature>
<keyword evidence="3 11" id="KW-1134">Transmembrane beta strand</keyword>
<evidence type="ECO:0000313" key="17">
    <source>
        <dbReference type="Proteomes" id="UP000013201"/>
    </source>
</evidence>
<organism evidence="16 17">
    <name type="scientific">Sphingobium indicum BiD32</name>
    <dbReference type="NCBI Taxonomy" id="1301087"/>
    <lineage>
        <taxon>Bacteria</taxon>
        <taxon>Pseudomonadati</taxon>
        <taxon>Pseudomonadota</taxon>
        <taxon>Alphaproteobacteria</taxon>
        <taxon>Sphingomonadales</taxon>
        <taxon>Sphingomonadaceae</taxon>
        <taxon>Sphingobium</taxon>
    </lineage>
</organism>
<dbReference type="PROSITE" id="PS52016">
    <property type="entry name" value="TONB_DEPENDENT_REC_3"/>
    <property type="match status" value="1"/>
</dbReference>
<dbReference type="GO" id="GO:0006826">
    <property type="term" value="P:iron ion transport"/>
    <property type="evidence" value="ECO:0007669"/>
    <property type="project" value="UniProtKB-KW"/>
</dbReference>
<dbReference type="InterPro" id="IPR000531">
    <property type="entry name" value="Beta-barrel_TonB"/>
</dbReference>
<dbReference type="AlphaFoldDB" id="N1MM78"/>
<gene>
    <name evidence="16" type="ORF">EBBID32_21930</name>
</gene>
<dbReference type="SMART" id="SM00965">
    <property type="entry name" value="STN"/>
    <property type="match status" value="1"/>
</dbReference>
<dbReference type="Pfam" id="PF07715">
    <property type="entry name" value="Plug"/>
    <property type="match status" value="1"/>
</dbReference>
<evidence type="ECO:0000256" key="9">
    <source>
        <dbReference type="ARBA" id="ARBA00023136"/>
    </source>
</evidence>
<evidence type="ECO:0000259" key="15">
    <source>
        <dbReference type="SMART" id="SM00965"/>
    </source>
</evidence>
<dbReference type="SUPFAM" id="SSF56935">
    <property type="entry name" value="Porins"/>
    <property type="match status" value="1"/>
</dbReference>
<comment type="subcellular location">
    <subcellularLocation>
        <location evidence="1 11">Cell outer membrane</location>
        <topology evidence="1 11">Multi-pass membrane protein</topology>
    </subcellularLocation>
</comment>
<keyword evidence="8 12" id="KW-0798">TonB box</keyword>
<evidence type="ECO:0000256" key="6">
    <source>
        <dbReference type="ARBA" id="ARBA00023004"/>
    </source>
</evidence>
<keyword evidence="16" id="KW-0675">Receptor</keyword>
<protein>
    <submittedName>
        <fullName evidence="16">TonB-dependent receptor</fullName>
    </submittedName>
</protein>
<dbReference type="Proteomes" id="UP000013201">
    <property type="component" value="Unassembled WGS sequence"/>
</dbReference>
<evidence type="ECO:0000256" key="8">
    <source>
        <dbReference type="ARBA" id="ARBA00023077"/>
    </source>
</evidence>
<dbReference type="InterPro" id="IPR036942">
    <property type="entry name" value="Beta-barrel_TonB_sf"/>
</dbReference>
<feature type="signal peptide" evidence="14">
    <location>
        <begin position="1"/>
        <end position="25"/>
    </location>
</feature>
<feature type="region of interest" description="Disordered" evidence="13">
    <location>
        <begin position="113"/>
        <end position="134"/>
    </location>
</feature>
<keyword evidence="2 11" id="KW-0813">Transport</keyword>
<evidence type="ECO:0000256" key="12">
    <source>
        <dbReference type="RuleBase" id="RU003357"/>
    </source>
</evidence>
<dbReference type="GO" id="GO:0009279">
    <property type="term" value="C:cell outer membrane"/>
    <property type="evidence" value="ECO:0007669"/>
    <property type="project" value="UniProtKB-SubCell"/>
</dbReference>
<proteinExistence type="inferred from homology"/>
<evidence type="ECO:0000256" key="4">
    <source>
        <dbReference type="ARBA" id="ARBA00022496"/>
    </source>
</evidence>
<dbReference type="InterPro" id="IPR039426">
    <property type="entry name" value="TonB-dep_rcpt-like"/>
</dbReference>
<dbReference type="Gene3D" id="2.40.170.20">
    <property type="entry name" value="TonB-dependent receptor, beta-barrel domain"/>
    <property type="match status" value="1"/>
</dbReference>
<evidence type="ECO:0000256" key="11">
    <source>
        <dbReference type="PROSITE-ProRule" id="PRU01360"/>
    </source>
</evidence>
<dbReference type="EMBL" id="CAVK010000107">
    <property type="protein sequence ID" value="CCW17844.1"/>
    <property type="molecule type" value="Genomic_DNA"/>
</dbReference>
<evidence type="ECO:0000256" key="3">
    <source>
        <dbReference type="ARBA" id="ARBA00022452"/>
    </source>
</evidence>
<evidence type="ECO:0000256" key="10">
    <source>
        <dbReference type="ARBA" id="ARBA00023237"/>
    </source>
</evidence>
<dbReference type="PANTHER" id="PTHR32552:SF81">
    <property type="entry name" value="TONB-DEPENDENT OUTER MEMBRANE RECEPTOR"/>
    <property type="match status" value="1"/>
</dbReference>
<evidence type="ECO:0000256" key="14">
    <source>
        <dbReference type="SAM" id="SignalP"/>
    </source>
</evidence>
<keyword evidence="6" id="KW-0408">Iron</keyword>
<evidence type="ECO:0000313" key="16">
    <source>
        <dbReference type="EMBL" id="CCW17844.1"/>
    </source>
</evidence>
<evidence type="ECO:0000256" key="2">
    <source>
        <dbReference type="ARBA" id="ARBA00022448"/>
    </source>
</evidence>
<evidence type="ECO:0000256" key="1">
    <source>
        <dbReference type="ARBA" id="ARBA00004571"/>
    </source>
</evidence>
<dbReference type="InterPro" id="IPR012910">
    <property type="entry name" value="Plug_dom"/>
</dbReference>
<keyword evidence="10 11" id="KW-0998">Cell outer membrane</keyword>
<reference evidence="17" key="2">
    <citation type="submission" date="2013-04" db="EMBL/GenBank/DDBJ databases">
        <title>Bisphenol A degrading Sphingobium sp. strain BiD32.</title>
        <authorList>
            <person name="Nielsen J.L."/>
            <person name="Zhou N.A."/>
            <person name="Kjeldal H."/>
        </authorList>
    </citation>
    <scope>NUCLEOTIDE SEQUENCE [LARGE SCALE GENOMIC DNA]</scope>
    <source>
        <strain evidence="17">BiD32</strain>
    </source>
</reference>
<keyword evidence="14" id="KW-0732">Signal</keyword>
<dbReference type="PANTHER" id="PTHR32552">
    <property type="entry name" value="FERRICHROME IRON RECEPTOR-RELATED"/>
    <property type="match status" value="1"/>
</dbReference>
<keyword evidence="4" id="KW-0410">Iron transport</keyword>
<keyword evidence="5 11" id="KW-0812">Transmembrane</keyword>
<evidence type="ECO:0000256" key="5">
    <source>
        <dbReference type="ARBA" id="ARBA00022692"/>
    </source>
</evidence>
<evidence type="ECO:0000256" key="7">
    <source>
        <dbReference type="ARBA" id="ARBA00023065"/>
    </source>
</evidence>
<comment type="caution">
    <text evidence="16">The sequence shown here is derived from an EMBL/GenBank/DDBJ whole genome shotgun (WGS) entry which is preliminary data.</text>
</comment>
<keyword evidence="7" id="KW-0406">Ion transport</keyword>
<dbReference type="Gene3D" id="3.55.50.30">
    <property type="match status" value="1"/>
</dbReference>
<dbReference type="Pfam" id="PF00593">
    <property type="entry name" value="TonB_dep_Rec_b-barrel"/>
    <property type="match status" value="1"/>
</dbReference>
<name>N1MM78_9SPHN</name>
<feature type="compositionally biased region" description="Polar residues" evidence="13">
    <location>
        <begin position="113"/>
        <end position="126"/>
    </location>
</feature>
<accession>N1MM78</accession>
<keyword evidence="17" id="KW-1185">Reference proteome</keyword>
<sequence>MMKSRWPLYACAAAAVIVQAVPAQAAARNFDIAAGDASETLSHFADQAGLHLIAPSTGLRGQRTAAVRGDMSVEKALWALLRGTNLSGTLHRGTIIVRPTQLMPAKVVPTRMESSSRVAAPASTTMVEADGAAPAPDDDIIVTARKRDERSLDVPAAISAVGTREIQNYNLTSVQDIASHVPQLQVSTNTNSGQGIIVLRGVATGANALGADQAVAINVDNVQISNAVVLEMGQYDLGQVEVLKGPQALFFGKNSPGGVITLRSADPTDQLFTQLRMGYEFNAKGKYAEAIASGPLSDTVGVRVVGYVQNEKGAFHNDADPVLAGPIADRVGPNFTKYFGRATLTFKPNDSFDVRLKGSYYNRKGTVFGFGSQEFNCPDGISPIKPSEDCKLNTRFVLPDTGNLQVGSDPLFRDGVPFADVSATLLSAEMNLHTSYGTLTSVTGYFRSRQDALSGPGGAERVIVLSTNPYRFAHNSFDSASIRIYRTASQELRFASELDGPINFVVGGFVDGTRLDFQASALFATTYFPRQDDVLKGKSASAFSQFRVDLGPRVQITGGGRYTWEKKDVSGIVGGNRPVLFSPNSMTFKNFSPEITARFKPNRDVMVYASYKQGYKSGGYDFNTTRIVLVGTVQPIDQSFRDENVKGIEAGIKAALAGGNLRFDLVGYHYKYSDLQVTFQPPGGTTVMTTNAGAATVKGVEFEGSWTPRFVEGLTLGGSLAYNSAKYTDYTPPCWRTQTFALGCNIDQDNNGAFDSQDVSGQRLPRAPAWTASLRFGLERSISDLVGFRLNGRMNYSDDYLTEDKLNPFSRQRAYTTFDAGIALHSVNNSWEVALIGKNLTNKIVAVRAIEDLYPAGQVGMYANVSNPRTVLLQLTLRPSALLSR</sequence>
<keyword evidence="9 11" id="KW-0472">Membrane</keyword>
<evidence type="ECO:0000256" key="13">
    <source>
        <dbReference type="SAM" id="MobiDB-lite"/>
    </source>
</evidence>
<feature type="chain" id="PRO_5004109017" evidence="14">
    <location>
        <begin position="26"/>
        <end position="885"/>
    </location>
</feature>